<dbReference type="InterPro" id="IPR017853">
    <property type="entry name" value="GH"/>
</dbReference>
<comment type="cofactor">
    <cofactor evidence="6">
        <name>Mg(2+)</name>
        <dbReference type="ChEBI" id="CHEBI:18420"/>
    </cofactor>
    <text evidence="6">Binds 1 Mg(2+) ion per monomer.</text>
</comment>
<dbReference type="SUPFAM" id="SSF51445">
    <property type="entry name" value="(Trans)glycosidases"/>
    <property type="match status" value="1"/>
</dbReference>
<dbReference type="AlphaFoldDB" id="A0A4Y8ZSC7"/>
<name>A0A4Y8ZSC7_9SPHN</name>
<evidence type="ECO:0000256" key="3">
    <source>
        <dbReference type="ARBA" id="ARBA00012929"/>
    </source>
</evidence>
<comment type="function">
    <text evidence="6">Catalyzes the reduction of dTDP-6-deoxy-L-lyxo-4-hexulose to yield dTDP-L-rhamnose.</text>
</comment>
<evidence type="ECO:0000256" key="1">
    <source>
        <dbReference type="ARBA" id="ARBA00004781"/>
    </source>
</evidence>
<dbReference type="PANTHER" id="PTHR10491">
    <property type="entry name" value="DTDP-4-DEHYDRORHAMNOSE REDUCTASE"/>
    <property type="match status" value="1"/>
</dbReference>
<comment type="similarity">
    <text evidence="2 6">Belongs to the dTDP-4-dehydrorhamnose reductase family.</text>
</comment>
<comment type="catalytic activity">
    <reaction evidence="5 6">
        <text>dTDP-beta-L-rhamnose + NADP(+) = dTDP-4-dehydro-beta-L-rhamnose + NADPH + H(+)</text>
        <dbReference type="Rhea" id="RHEA:21796"/>
        <dbReference type="ChEBI" id="CHEBI:15378"/>
        <dbReference type="ChEBI" id="CHEBI:57510"/>
        <dbReference type="ChEBI" id="CHEBI:57783"/>
        <dbReference type="ChEBI" id="CHEBI:58349"/>
        <dbReference type="ChEBI" id="CHEBI:62830"/>
        <dbReference type="EC" id="1.1.1.133"/>
    </reaction>
</comment>
<dbReference type="Gene3D" id="3.40.50.720">
    <property type="entry name" value="NAD(P)-binding Rossmann-like Domain"/>
    <property type="match status" value="1"/>
</dbReference>
<accession>A0A4Y8ZSC7</accession>
<evidence type="ECO:0000313" key="9">
    <source>
        <dbReference type="Proteomes" id="UP000298213"/>
    </source>
</evidence>
<proteinExistence type="inferred from homology"/>
<comment type="pathway">
    <text evidence="1 6">Carbohydrate biosynthesis; dTDP-L-rhamnose biosynthesis.</text>
</comment>
<comment type="caution">
    <text evidence="8">The sequence shown here is derived from an EMBL/GenBank/DDBJ whole genome shotgun (WGS) entry which is preliminary data.</text>
</comment>
<evidence type="ECO:0000256" key="5">
    <source>
        <dbReference type="ARBA" id="ARBA00048200"/>
    </source>
</evidence>
<gene>
    <name evidence="8" type="ORF">E2493_07575</name>
</gene>
<dbReference type="PANTHER" id="PTHR10491:SF4">
    <property type="entry name" value="METHIONINE ADENOSYLTRANSFERASE 2 SUBUNIT BETA"/>
    <property type="match status" value="1"/>
</dbReference>
<dbReference type="RefSeq" id="WP_135085340.1">
    <property type="nucleotide sequence ID" value="NZ_SPDV01000011.1"/>
</dbReference>
<dbReference type="Pfam" id="PF04321">
    <property type="entry name" value="RmlD_sub_bind"/>
    <property type="match status" value="1"/>
</dbReference>
<dbReference type="Gene3D" id="3.90.25.10">
    <property type="entry name" value="UDP-galactose 4-epimerase, domain 1"/>
    <property type="match status" value="1"/>
</dbReference>
<dbReference type="GO" id="GO:0004553">
    <property type="term" value="F:hydrolase activity, hydrolyzing O-glycosyl compounds"/>
    <property type="evidence" value="ECO:0007669"/>
    <property type="project" value="InterPro"/>
</dbReference>
<sequence>MIYDDREPLPLELWGGVECTIVRLGDSYRNQIVETGHFDRAEDIDLIADLGVTTVRYPILWETVAPESLDRCDWSWTDERLAMLRARGIKVIGGLTHHGSGPRYTDLLDVEFPQKLAAFAALAAERYPWIEQWTPVNEPLTTARFSALYGHWYPHARDHASFLRALVNQCRGVLESMRAIRKVIPGAKLVQTEDLGKCYSTQPLAYQARFENERRWLSLDLLCGRVKDGHPMLPFLLGAGIGWDELGAFADGEGTPDLLGINHYLTSERFLDHRAELYPGHDVGGNGRHSYVDAEAVRVKRLDRDTGIVARLREAWARYGIPMAITEVHHGCHRDEQLRWFVEVWNGAQQLRAEGVDLRAVTLWSLFGNVDWRFLLTQKRDFYDPGVFDTKSGTPRPTIVARAAKAVAEGRDFDHPALDSPGWWRRPPRLYPWSGSCKPLDWEGRKILITGATGTLGRALARVCEDRALPFCLTSRAELDIVDEGSIAAAIERHRPWAVINAAGFVRVADAEREQDACIAANAAGAEKLARACEAAGIPFATFSSDLVFDGRLGRPYVESDTPAPACVYGASKAEAEVRVIAAKPDALVVRTSAFFGPWDQYNFAWHVLTSLSRGEAVTACEKTEVSPTYVPDLCHTVLDLMVDGEKGIWHVANEGRVSWYEFARKVAEGAGLDAGLVTPLQALVEPGLNVLASTRGGTMRKFEEALDDYLRAMRDRPELSQPALPTEALLQIEPEEDLVAIDLAAE</sequence>
<dbReference type="OrthoDB" id="9803892at2"/>
<organism evidence="8 9">
    <name type="scientific">Sphingomonas parva</name>
    <dbReference type="NCBI Taxonomy" id="2555898"/>
    <lineage>
        <taxon>Bacteria</taxon>
        <taxon>Pseudomonadati</taxon>
        <taxon>Pseudomonadota</taxon>
        <taxon>Alphaproteobacteria</taxon>
        <taxon>Sphingomonadales</taxon>
        <taxon>Sphingomonadaceae</taxon>
        <taxon>Sphingomonas</taxon>
    </lineage>
</organism>
<keyword evidence="6" id="KW-0521">NADP</keyword>
<dbReference type="InterPro" id="IPR036291">
    <property type="entry name" value="NAD(P)-bd_dom_sf"/>
</dbReference>
<dbReference type="UniPathway" id="UPA00124"/>
<dbReference type="InterPro" id="IPR005913">
    <property type="entry name" value="dTDP_dehydrorham_reduct"/>
</dbReference>
<evidence type="ECO:0000313" key="8">
    <source>
        <dbReference type="EMBL" id="TFI58913.1"/>
    </source>
</evidence>
<evidence type="ECO:0000256" key="6">
    <source>
        <dbReference type="RuleBase" id="RU364082"/>
    </source>
</evidence>
<dbReference type="GO" id="GO:0019305">
    <property type="term" value="P:dTDP-rhamnose biosynthetic process"/>
    <property type="evidence" value="ECO:0007669"/>
    <property type="project" value="UniProtKB-UniPathway"/>
</dbReference>
<reference evidence="8 9" key="1">
    <citation type="submission" date="2019-03" db="EMBL/GenBank/DDBJ databases">
        <title>Genome sequence of Sphingomonas sp. 17J27-24.</title>
        <authorList>
            <person name="Kim M."/>
            <person name="Maeng S."/>
            <person name="Sathiyaraj S."/>
        </authorList>
    </citation>
    <scope>NUCLEOTIDE SEQUENCE [LARGE SCALE GENOMIC DNA]</scope>
    <source>
        <strain evidence="8 9">17J27-24</strain>
    </source>
</reference>
<dbReference type="EC" id="1.1.1.133" evidence="3 6"/>
<dbReference type="EMBL" id="SPDV01000011">
    <property type="protein sequence ID" value="TFI58913.1"/>
    <property type="molecule type" value="Genomic_DNA"/>
</dbReference>
<keyword evidence="6" id="KW-0560">Oxidoreductase</keyword>
<feature type="domain" description="RmlD-like substrate binding" evidence="7">
    <location>
        <begin position="446"/>
        <end position="682"/>
    </location>
</feature>
<evidence type="ECO:0000256" key="4">
    <source>
        <dbReference type="ARBA" id="ARBA00017099"/>
    </source>
</evidence>
<dbReference type="CDD" id="cd05254">
    <property type="entry name" value="dTDP_HR_like_SDR_e"/>
    <property type="match status" value="1"/>
</dbReference>
<protein>
    <recommendedName>
        <fullName evidence="4 6">dTDP-4-dehydrorhamnose reductase</fullName>
        <ecNumber evidence="3 6">1.1.1.133</ecNumber>
    </recommendedName>
</protein>
<dbReference type="Gene3D" id="3.20.20.80">
    <property type="entry name" value="Glycosidases"/>
    <property type="match status" value="1"/>
</dbReference>
<dbReference type="SUPFAM" id="SSF51735">
    <property type="entry name" value="NAD(P)-binding Rossmann-fold domains"/>
    <property type="match status" value="1"/>
</dbReference>
<dbReference type="InterPro" id="IPR029903">
    <property type="entry name" value="RmlD-like-bd"/>
</dbReference>
<dbReference type="GO" id="GO:0005975">
    <property type="term" value="P:carbohydrate metabolic process"/>
    <property type="evidence" value="ECO:0007669"/>
    <property type="project" value="InterPro"/>
</dbReference>
<evidence type="ECO:0000259" key="7">
    <source>
        <dbReference type="Pfam" id="PF04321"/>
    </source>
</evidence>
<keyword evidence="9" id="KW-1185">Reference proteome</keyword>
<evidence type="ECO:0000256" key="2">
    <source>
        <dbReference type="ARBA" id="ARBA00010944"/>
    </source>
</evidence>
<dbReference type="GO" id="GO:0008831">
    <property type="term" value="F:dTDP-4-dehydrorhamnose reductase activity"/>
    <property type="evidence" value="ECO:0007669"/>
    <property type="project" value="UniProtKB-EC"/>
</dbReference>
<dbReference type="Proteomes" id="UP000298213">
    <property type="component" value="Unassembled WGS sequence"/>
</dbReference>